<evidence type="ECO:0000256" key="5">
    <source>
        <dbReference type="RuleBase" id="RU003345"/>
    </source>
</evidence>
<dbReference type="Proteomes" id="UP000808337">
    <property type="component" value="Unassembled WGS sequence"/>
</dbReference>
<dbReference type="PROSITE" id="PS00687">
    <property type="entry name" value="ALDEHYDE_DEHYDR_GLU"/>
    <property type="match status" value="1"/>
</dbReference>
<protein>
    <submittedName>
        <fullName evidence="7">Aldehyde dehydrogenase</fullName>
    </submittedName>
</protein>
<organism evidence="7 8">
    <name type="scientific">Candidatus Opimibacter skivensis</name>
    <dbReference type="NCBI Taxonomy" id="2982028"/>
    <lineage>
        <taxon>Bacteria</taxon>
        <taxon>Pseudomonadati</taxon>
        <taxon>Bacteroidota</taxon>
        <taxon>Saprospiria</taxon>
        <taxon>Saprospirales</taxon>
        <taxon>Saprospiraceae</taxon>
        <taxon>Candidatus Opimibacter</taxon>
    </lineage>
</organism>
<evidence type="ECO:0000313" key="8">
    <source>
        <dbReference type="Proteomes" id="UP000808337"/>
    </source>
</evidence>
<dbReference type="SUPFAM" id="SSF53720">
    <property type="entry name" value="ALDH-like"/>
    <property type="match status" value="1"/>
</dbReference>
<sequence length="484" mass="52562">MKSFEHFINGEYRPSVSGKTMDVINPSTGKKYATVSAGDEQDVNLAVTAAKAASPAWMLTPLAKKQTILQKIADLITERLDEFSEAESLDTGKPISLARELDIPRAASNFSFFGAAATQWSSESHVMPSQAFNFTLRDALGVVGCISPWNLPLYLFTWKIAPALAAGNTVVGKPSELTPATAAMLGKICNEAGLPPGVLNIIHGTGPEAGEAIVKHEDIKAISFTGSTAVGKRIAVLCAEQLKKVSLELGGKNPIIIFGDCDYQNMLQTTIRSAFSNQGQICLCGSRIFVEANLYDKFLSDFIFRTKRLKIGDPMDPDTDIGSLISEAHMNKVMSYIDLAQQEGGKIATGGNQVKLKGELGEGYFVEPTIITGLEQDCRTNKEEIFGPVVSIIPFETEDEVVAMANDTNYGLASVIWTNHLARAHRVSSNLQSGIVWVNCWMLRDLRTPFGGVKQSGLGREGGWEAMRFFTEAKNITVAYPHNE</sequence>
<dbReference type="CDD" id="cd07093">
    <property type="entry name" value="ALDH_F8_HMSADH"/>
    <property type="match status" value="1"/>
</dbReference>
<feature type="domain" description="Aldehyde dehydrogenase" evidence="6">
    <location>
        <begin position="16"/>
        <end position="476"/>
    </location>
</feature>
<dbReference type="PANTHER" id="PTHR43720">
    <property type="entry name" value="2-AMINOMUCONIC SEMIALDEHYDE DEHYDROGENASE"/>
    <property type="match status" value="1"/>
</dbReference>
<dbReference type="EMBL" id="JADKGY010000006">
    <property type="protein sequence ID" value="MBK9982325.1"/>
    <property type="molecule type" value="Genomic_DNA"/>
</dbReference>
<dbReference type="InterPro" id="IPR016162">
    <property type="entry name" value="Ald_DH_N"/>
</dbReference>
<accession>A0A9D7SV87</accession>
<evidence type="ECO:0000313" key="7">
    <source>
        <dbReference type="EMBL" id="MBK9982325.1"/>
    </source>
</evidence>
<evidence type="ECO:0000259" key="6">
    <source>
        <dbReference type="Pfam" id="PF00171"/>
    </source>
</evidence>
<dbReference type="PROSITE" id="PS00070">
    <property type="entry name" value="ALDEHYDE_DEHYDR_CYS"/>
    <property type="match status" value="1"/>
</dbReference>
<name>A0A9D7SV87_9BACT</name>
<keyword evidence="2 5" id="KW-0560">Oxidoreductase</keyword>
<reference evidence="7 8" key="1">
    <citation type="submission" date="2020-10" db="EMBL/GenBank/DDBJ databases">
        <title>Connecting structure to function with the recovery of over 1000 high-quality activated sludge metagenome-assembled genomes encoding full-length rRNA genes using long-read sequencing.</title>
        <authorList>
            <person name="Singleton C.M."/>
            <person name="Petriglieri F."/>
            <person name="Kristensen J.M."/>
            <person name="Kirkegaard R.H."/>
            <person name="Michaelsen T.Y."/>
            <person name="Andersen M.H."/>
            <person name="Karst S.M."/>
            <person name="Dueholm M.S."/>
            <person name="Nielsen P.H."/>
            <person name="Albertsen M."/>
        </authorList>
    </citation>
    <scope>NUCLEOTIDE SEQUENCE [LARGE SCALE GENOMIC DNA]</scope>
    <source>
        <strain evidence="7">Ribe_18-Q3-R11-54_MAXAC.273</strain>
    </source>
</reference>
<dbReference type="InterPro" id="IPR029510">
    <property type="entry name" value="Ald_DH_CS_GLU"/>
</dbReference>
<evidence type="ECO:0000256" key="4">
    <source>
        <dbReference type="PROSITE-ProRule" id="PRU10007"/>
    </source>
</evidence>
<dbReference type="FunFam" id="3.40.309.10:FF:000012">
    <property type="entry name" value="Betaine aldehyde dehydrogenase"/>
    <property type="match status" value="1"/>
</dbReference>
<dbReference type="Gene3D" id="3.40.605.10">
    <property type="entry name" value="Aldehyde Dehydrogenase, Chain A, domain 1"/>
    <property type="match status" value="1"/>
</dbReference>
<proteinExistence type="inferred from homology"/>
<evidence type="ECO:0000256" key="2">
    <source>
        <dbReference type="ARBA" id="ARBA00023002"/>
    </source>
</evidence>
<keyword evidence="3" id="KW-0520">NAD</keyword>
<dbReference type="Gene3D" id="3.40.309.10">
    <property type="entry name" value="Aldehyde Dehydrogenase, Chain A, domain 2"/>
    <property type="match status" value="1"/>
</dbReference>
<feature type="active site" evidence="4">
    <location>
        <position position="248"/>
    </location>
</feature>
<gene>
    <name evidence="7" type="ORF">IPP15_07855</name>
</gene>
<dbReference type="InterPro" id="IPR015590">
    <property type="entry name" value="Aldehyde_DH_dom"/>
</dbReference>
<dbReference type="AlphaFoldDB" id="A0A9D7SV87"/>
<dbReference type="GO" id="GO:0004030">
    <property type="term" value="F:aldehyde dehydrogenase [NAD(P)+] activity"/>
    <property type="evidence" value="ECO:0007669"/>
    <property type="project" value="UniProtKB-ARBA"/>
</dbReference>
<comment type="similarity">
    <text evidence="1 5">Belongs to the aldehyde dehydrogenase family.</text>
</comment>
<dbReference type="InterPro" id="IPR016163">
    <property type="entry name" value="Ald_DH_C"/>
</dbReference>
<evidence type="ECO:0000256" key="1">
    <source>
        <dbReference type="ARBA" id="ARBA00009986"/>
    </source>
</evidence>
<dbReference type="PANTHER" id="PTHR43720:SF2">
    <property type="entry name" value="2-AMINOMUCONIC SEMIALDEHYDE DEHYDROGENASE"/>
    <property type="match status" value="1"/>
</dbReference>
<dbReference type="FunFam" id="3.40.605.10:FF:000001">
    <property type="entry name" value="Aldehyde dehydrogenase 1"/>
    <property type="match status" value="1"/>
</dbReference>
<comment type="caution">
    <text evidence="7">The sequence shown here is derived from an EMBL/GenBank/DDBJ whole genome shotgun (WGS) entry which is preliminary data.</text>
</comment>
<evidence type="ECO:0000256" key="3">
    <source>
        <dbReference type="ARBA" id="ARBA00023027"/>
    </source>
</evidence>
<dbReference type="Pfam" id="PF00171">
    <property type="entry name" value="Aldedh"/>
    <property type="match status" value="1"/>
</dbReference>
<dbReference type="InterPro" id="IPR016160">
    <property type="entry name" value="Ald_DH_CS_CYS"/>
</dbReference>
<dbReference type="InterPro" id="IPR016161">
    <property type="entry name" value="Ald_DH/histidinol_DH"/>
</dbReference>